<gene>
    <name evidence="2" type="ORF">PY04656</name>
</gene>
<evidence type="ECO:0000256" key="1">
    <source>
        <dbReference type="SAM" id="SignalP"/>
    </source>
</evidence>
<organism evidence="2 3">
    <name type="scientific">Plasmodium yoelii yoelii</name>
    <dbReference type="NCBI Taxonomy" id="73239"/>
    <lineage>
        <taxon>Eukaryota</taxon>
        <taxon>Sar</taxon>
        <taxon>Alveolata</taxon>
        <taxon>Apicomplexa</taxon>
        <taxon>Aconoidasida</taxon>
        <taxon>Haemosporida</taxon>
        <taxon>Plasmodiidae</taxon>
        <taxon>Plasmodium</taxon>
        <taxon>Plasmodium (Vinckeia)</taxon>
    </lineage>
</organism>
<keyword evidence="1" id="KW-0732">Signal</keyword>
<dbReference type="PaxDb" id="73239-Q7RFP9"/>
<name>Q7RFP9_PLAYO</name>
<evidence type="ECO:0000313" key="2">
    <source>
        <dbReference type="EMBL" id="EAA16550.1"/>
    </source>
</evidence>
<feature type="chain" id="PRO_5004290490" evidence="1">
    <location>
        <begin position="18"/>
        <end position="99"/>
    </location>
</feature>
<proteinExistence type="predicted"/>
<feature type="signal peptide" evidence="1">
    <location>
        <begin position="1"/>
        <end position="17"/>
    </location>
</feature>
<dbReference type="Proteomes" id="UP000008553">
    <property type="component" value="Unassembled WGS sequence"/>
</dbReference>
<sequence length="99" mass="10980">MIHSHCNFHCLSHFAAAFIAVGTKTSIVKIYTIFKSYNNNDPSAGSPTETLLRLLLPLKDRIYGPSKKIKIKFLFSCPNNSSYLSIGRSDGRCVQRAGT</sequence>
<dbReference type="AlphaFoldDB" id="Q7RFP9"/>
<keyword evidence="3" id="KW-1185">Reference proteome</keyword>
<dbReference type="InParanoid" id="Q7RFP9"/>
<reference evidence="2 3" key="1">
    <citation type="journal article" date="2002" name="Nature">
        <title>Genome sequence and comparative analysis of the model rodent malaria parasite Plasmodium yoelii yoelii.</title>
        <authorList>
            <person name="Carlton J.M."/>
            <person name="Angiuoli S.V."/>
            <person name="Suh B.B."/>
            <person name="Kooij T.W."/>
            <person name="Pertea M."/>
            <person name="Silva J.C."/>
            <person name="Ermolaeva M.D."/>
            <person name="Allen J.E."/>
            <person name="Selengut J.D."/>
            <person name="Koo H.L."/>
            <person name="Peterson J.D."/>
            <person name="Pop M."/>
            <person name="Kosack D.S."/>
            <person name="Shumway M.F."/>
            <person name="Bidwell S.L."/>
            <person name="Shallom S.J."/>
            <person name="van Aken S.E."/>
            <person name="Riedmuller S.B."/>
            <person name="Feldblyum T.V."/>
            <person name="Cho J.K."/>
            <person name="Quackenbush J."/>
            <person name="Sedegah M."/>
            <person name="Shoaibi A."/>
            <person name="Cummings L.M."/>
            <person name="Florens L."/>
            <person name="Yates J.R."/>
            <person name="Raine J.D."/>
            <person name="Sinden R.E."/>
            <person name="Harris M.A."/>
            <person name="Cunningham D.A."/>
            <person name="Preiser P.R."/>
            <person name="Bergman L.W."/>
            <person name="Vaidya A.B."/>
            <person name="van Lin L.H."/>
            <person name="Janse C.J."/>
            <person name="Waters A.P."/>
            <person name="Smith H.O."/>
            <person name="White O.R."/>
            <person name="Salzberg S.L."/>
            <person name="Venter J.C."/>
            <person name="Fraser C.M."/>
            <person name="Hoffman S.L."/>
            <person name="Gardner M.J."/>
            <person name="Carucci D.J."/>
        </authorList>
    </citation>
    <scope>NUCLEOTIDE SEQUENCE [LARGE SCALE GENOMIC DNA]</scope>
    <source>
        <strain evidence="2 3">17XNL</strain>
    </source>
</reference>
<comment type="caution">
    <text evidence="2">The sequence shown here is derived from an EMBL/GenBank/DDBJ whole genome shotgun (WGS) entry which is preliminary data.</text>
</comment>
<evidence type="ECO:0000313" key="3">
    <source>
        <dbReference type="Proteomes" id="UP000008553"/>
    </source>
</evidence>
<protein>
    <submittedName>
        <fullName evidence="2">Uncharacterized protein</fullName>
    </submittedName>
</protein>
<accession>Q7RFP9</accession>
<dbReference type="EMBL" id="AABL01001425">
    <property type="protein sequence ID" value="EAA16550.1"/>
    <property type="molecule type" value="Genomic_DNA"/>
</dbReference>